<gene>
    <name evidence="3" type="ORF">B296_00016652</name>
</gene>
<organism evidence="3 4">
    <name type="scientific">Ensete ventricosum</name>
    <name type="common">Abyssinian banana</name>
    <name type="synonym">Musa ensete</name>
    <dbReference type="NCBI Taxonomy" id="4639"/>
    <lineage>
        <taxon>Eukaryota</taxon>
        <taxon>Viridiplantae</taxon>
        <taxon>Streptophyta</taxon>
        <taxon>Embryophyta</taxon>
        <taxon>Tracheophyta</taxon>
        <taxon>Spermatophyta</taxon>
        <taxon>Magnoliopsida</taxon>
        <taxon>Liliopsida</taxon>
        <taxon>Zingiberales</taxon>
        <taxon>Musaceae</taxon>
        <taxon>Ensete</taxon>
    </lineage>
</organism>
<dbReference type="InterPro" id="IPR009072">
    <property type="entry name" value="Histone-fold"/>
</dbReference>
<comment type="caution">
    <text evidence="3">The sequence shown here is derived from an EMBL/GenBank/DDBJ whole genome shotgun (WGS) entry which is preliminary data.</text>
</comment>
<accession>A0A427A3P4</accession>
<protein>
    <submittedName>
        <fullName evidence="3">Uncharacterized protein</fullName>
    </submittedName>
</protein>
<feature type="region of interest" description="Disordered" evidence="2">
    <location>
        <begin position="58"/>
        <end position="80"/>
    </location>
</feature>
<evidence type="ECO:0000313" key="4">
    <source>
        <dbReference type="Proteomes" id="UP000287651"/>
    </source>
</evidence>
<dbReference type="Proteomes" id="UP000287651">
    <property type="component" value="Unassembled WGS sequence"/>
</dbReference>
<proteinExistence type="inferred from homology"/>
<evidence type="ECO:0000256" key="1">
    <source>
        <dbReference type="ARBA" id="ARBA00010691"/>
    </source>
</evidence>
<name>A0A427A3P4_ENSVE</name>
<evidence type="ECO:0000313" key="3">
    <source>
        <dbReference type="EMBL" id="RRT70877.1"/>
    </source>
</evidence>
<dbReference type="EMBL" id="AMZH03003877">
    <property type="protein sequence ID" value="RRT70877.1"/>
    <property type="molecule type" value="Genomic_DNA"/>
</dbReference>
<dbReference type="Gene3D" id="1.10.20.10">
    <property type="entry name" value="Histone, subunit A"/>
    <property type="match status" value="1"/>
</dbReference>
<feature type="region of interest" description="Disordered" evidence="2">
    <location>
        <begin position="1"/>
        <end position="27"/>
    </location>
</feature>
<dbReference type="GO" id="GO:0046982">
    <property type="term" value="F:protein heterodimerization activity"/>
    <property type="evidence" value="ECO:0007669"/>
    <property type="project" value="InterPro"/>
</dbReference>
<feature type="compositionally biased region" description="Basic and acidic residues" evidence="2">
    <location>
        <begin position="66"/>
        <end position="80"/>
    </location>
</feature>
<dbReference type="AlphaFoldDB" id="A0A427A3P4"/>
<reference evidence="3 4" key="1">
    <citation type="journal article" date="2014" name="Agronomy (Basel)">
        <title>A Draft Genome Sequence for Ensete ventricosum, the Drought-Tolerant Tree Against Hunger.</title>
        <authorList>
            <person name="Harrison J."/>
            <person name="Moore K.A."/>
            <person name="Paszkiewicz K."/>
            <person name="Jones T."/>
            <person name="Grant M."/>
            <person name="Ambacheew D."/>
            <person name="Muzemil S."/>
            <person name="Studholme D.J."/>
        </authorList>
    </citation>
    <scope>NUCLEOTIDE SEQUENCE [LARGE SCALE GENOMIC DNA]</scope>
</reference>
<evidence type="ECO:0000256" key="2">
    <source>
        <dbReference type="SAM" id="MobiDB-lite"/>
    </source>
</evidence>
<dbReference type="PROSITE" id="PS00046">
    <property type="entry name" value="HISTONE_H2A"/>
    <property type="match status" value="1"/>
</dbReference>
<dbReference type="SUPFAM" id="SSF47113">
    <property type="entry name" value="Histone-fold"/>
    <property type="match status" value="1"/>
</dbReference>
<comment type="similarity">
    <text evidence="1">Belongs to the histone H2A family.</text>
</comment>
<sequence>MSSTGGTAAEGGRGKPKASKSITRSQKAGLQFPVGCISLLVGRRTRIHAFVSVLELAGSGEGQQEESDRAEAHMACDQER</sequence>
<dbReference type="InterPro" id="IPR032458">
    <property type="entry name" value="Histone_H2A_CS"/>
</dbReference>